<dbReference type="PANTHER" id="PTHR32098">
    <property type="entry name" value="LYCOPENE BETA/EPSILON CYCLASE PROTEIN"/>
    <property type="match status" value="1"/>
</dbReference>
<dbReference type="PANTHER" id="PTHR32098:SF5">
    <property type="entry name" value="LYCOPENE BETA_EPSILON CYCLASE PROTEIN"/>
    <property type="match status" value="1"/>
</dbReference>
<dbReference type="AlphaFoldDB" id="A0A438DTU0"/>
<evidence type="ECO:0000313" key="1">
    <source>
        <dbReference type="EMBL" id="RVW38894.1"/>
    </source>
</evidence>
<accession>A0A438DTU0</accession>
<gene>
    <name evidence="1" type="ORF">CK203_073659</name>
</gene>
<reference evidence="1 2" key="1">
    <citation type="journal article" date="2018" name="PLoS Genet.">
        <title>Population sequencing reveals clonal diversity and ancestral inbreeding in the grapevine cultivar Chardonnay.</title>
        <authorList>
            <person name="Roach M.J."/>
            <person name="Johnson D.L."/>
            <person name="Bohlmann J."/>
            <person name="van Vuuren H.J."/>
            <person name="Jones S.J."/>
            <person name="Pretorius I.S."/>
            <person name="Schmidt S.A."/>
            <person name="Borneman A.R."/>
        </authorList>
    </citation>
    <scope>NUCLEOTIDE SEQUENCE [LARGE SCALE GENOMIC DNA]</scope>
    <source>
        <strain evidence="2">cv. Chardonnay</strain>
        <tissue evidence="1">Leaf</tissue>
    </source>
</reference>
<evidence type="ECO:0000313" key="2">
    <source>
        <dbReference type="Proteomes" id="UP000288805"/>
    </source>
</evidence>
<dbReference type="Proteomes" id="UP000288805">
    <property type="component" value="Unassembled WGS sequence"/>
</dbReference>
<dbReference type="Gene3D" id="3.50.50.60">
    <property type="entry name" value="FAD/NAD(P)-binding domain"/>
    <property type="match status" value="1"/>
</dbReference>
<comment type="caution">
    <text evidence="1">The sequence shown here is derived from an EMBL/GenBank/DDBJ whole genome shotgun (WGS) entry which is preliminary data.</text>
</comment>
<dbReference type="SUPFAM" id="SSF51905">
    <property type="entry name" value="FAD/NAD(P)-binding domain"/>
    <property type="match status" value="1"/>
</dbReference>
<proteinExistence type="predicted"/>
<protein>
    <submittedName>
        <fullName evidence="1">Uncharacterized protein</fullName>
    </submittedName>
</protein>
<name>A0A438DTU0_VITVI</name>
<sequence length="561" mass="62685">MVARKFPWRTITLGFLHFLEYDLGKEKDFGLDIAPLAWCCVAVGNYISRVFNFIERIMESISVSGEVGGAGGAYSYSALKRLDQLWSSICSAQTVYQEPRKVVSSVPGLFKHSAVDDKAVETFDVLVCGGTLGIFIATALSSKGLRVGVVERNILKGREQEWNISRKELLELVEAGILVEDDIKQVTAAKFNPNRCGFEGKGEIWVEDILNLGVSPVKLIEVVKRRFTSLGGVIFEGYSVSNICIYEDAAVLQLAEGNILSTRLLIDAMGNFSPVMRGGRKPDGVCLVVGSCARGFTNNSTSDVIYSSSSVKKVGESEVQYFWEAFPAGSGPMDRTTYMFTYVDPQPKCPKLEDLLEDYWDMMPEYQGVSLEDLQILRVVFGIFPTYRDRVALVHCQQLLIAFYSGIQSPVSFGGFGSLTRHLERLSTGIYEAITGNFLDSYNLSLLNPYMPNLSAAWLFQRAMSAKQQYDVSPDFISELLYVNFQSMQRLGDPVLRPFLQDVIQFGPLVKTLGLVMLSKPQILPSIFKQATDKCISAKMKYKWKRYLEAWKYGAGLDYKQ</sequence>
<organism evidence="1 2">
    <name type="scientific">Vitis vinifera</name>
    <name type="common">Grape</name>
    <dbReference type="NCBI Taxonomy" id="29760"/>
    <lineage>
        <taxon>Eukaryota</taxon>
        <taxon>Viridiplantae</taxon>
        <taxon>Streptophyta</taxon>
        <taxon>Embryophyta</taxon>
        <taxon>Tracheophyta</taxon>
        <taxon>Spermatophyta</taxon>
        <taxon>Magnoliopsida</taxon>
        <taxon>eudicotyledons</taxon>
        <taxon>Gunneridae</taxon>
        <taxon>Pentapetalae</taxon>
        <taxon>rosids</taxon>
        <taxon>Vitales</taxon>
        <taxon>Vitaceae</taxon>
        <taxon>Viteae</taxon>
        <taxon>Vitis</taxon>
    </lineage>
</organism>
<dbReference type="InterPro" id="IPR036188">
    <property type="entry name" value="FAD/NAD-bd_sf"/>
</dbReference>
<dbReference type="EMBL" id="QGNW01001499">
    <property type="protein sequence ID" value="RVW38894.1"/>
    <property type="molecule type" value="Genomic_DNA"/>
</dbReference>